<dbReference type="PROSITE" id="PS00382">
    <property type="entry name" value="CLP_PROTEASE_HIS"/>
    <property type="match status" value="1"/>
</dbReference>
<keyword evidence="9" id="KW-0472">Membrane</keyword>
<feature type="transmembrane region" description="Helical" evidence="9">
    <location>
        <begin position="92"/>
        <end position="113"/>
    </location>
</feature>
<keyword evidence="9" id="KW-0812">Transmembrane</keyword>
<dbReference type="HAMAP" id="MF_00444">
    <property type="entry name" value="ClpP"/>
    <property type="match status" value="1"/>
</dbReference>
<dbReference type="AlphaFoldDB" id="A0A644TCL4"/>
<dbReference type="InterPro" id="IPR001907">
    <property type="entry name" value="ClpP"/>
</dbReference>
<dbReference type="EMBL" id="VSSQ01000025">
    <property type="protein sequence ID" value="MPL64655.1"/>
    <property type="molecule type" value="Genomic_DNA"/>
</dbReference>
<dbReference type="CDD" id="cd07017">
    <property type="entry name" value="S14_ClpP_2"/>
    <property type="match status" value="1"/>
</dbReference>
<dbReference type="InterPro" id="IPR023562">
    <property type="entry name" value="ClpP/TepA"/>
</dbReference>
<dbReference type="Gene3D" id="3.90.226.10">
    <property type="entry name" value="2-enoyl-CoA Hydratase, Chain A, domain 1"/>
    <property type="match status" value="1"/>
</dbReference>
<keyword evidence="6" id="KW-0720">Serine protease</keyword>
<evidence type="ECO:0000256" key="9">
    <source>
        <dbReference type="SAM" id="Phobius"/>
    </source>
</evidence>
<dbReference type="NCBIfam" id="NF011089">
    <property type="entry name" value="PRK14512.1"/>
    <property type="match status" value="1"/>
</dbReference>
<accession>A0A644TCL4</accession>
<dbReference type="GO" id="GO:0009368">
    <property type="term" value="C:endopeptidase Clp complex"/>
    <property type="evidence" value="ECO:0007669"/>
    <property type="project" value="TreeGrafter"/>
</dbReference>
<reference evidence="10" key="1">
    <citation type="submission" date="2019-08" db="EMBL/GenBank/DDBJ databases">
        <authorList>
            <person name="Kucharzyk K."/>
            <person name="Murdoch R.W."/>
            <person name="Higgins S."/>
            <person name="Loffler F."/>
        </authorList>
    </citation>
    <scope>NUCLEOTIDE SEQUENCE</scope>
</reference>
<evidence type="ECO:0000256" key="3">
    <source>
        <dbReference type="ARBA" id="ARBA00022490"/>
    </source>
</evidence>
<keyword evidence="5 10" id="KW-0378">Hydrolase</keyword>
<dbReference type="EC" id="3.4.21.92" evidence="2"/>
<evidence type="ECO:0000256" key="2">
    <source>
        <dbReference type="ARBA" id="ARBA00013230"/>
    </source>
</evidence>
<gene>
    <name evidence="10" type="primary">clpP_7</name>
    <name evidence="10" type="ORF">SDC9_10312</name>
</gene>
<keyword evidence="9" id="KW-1133">Transmembrane helix</keyword>
<evidence type="ECO:0000256" key="4">
    <source>
        <dbReference type="ARBA" id="ARBA00022670"/>
    </source>
</evidence>
<feature type="compositionally biased region" description="Basic and acidic residues" evidence="8">
    <location>
        <begin position="15"/>
        <end position="24"/>
    </location>
</feature>
<organism evidence="10">
    <name type="scientific">bioreactor metagenome</name>
    <dbReference type="NCBI Taxonomy" id="1076179"/>
    <lineage>
        <taxon>unclassified sequences</taxon>
        <taxon>metagenomes</taxon>
        <taxon>ecological metagenomes</taxon>
    </lineage>
</organism>
<evidence type="ECO:0000256" key="1">
    <source>
        <dbReference type="ARBA" id="ARBA00007039"/>
    </source>
</evidence>
<dbReference type="PANTHER" id="PTHR10381:SF70">
    <property type="entry name" value="ATP-DEPENDENT CLP PROTEASE PROTEOLYTIC SUBUNIT"/>
    <property type="match status" value="1"/>
</dbReference>
<keyword evidence="4 10" id="KW-0645">Protease</keyword>
<dbReference type="GO" id="GO:0051117">
    <property type="term" value="F:ATPase binding"/>
    <property type="evidence" value="ECO:0007669"/>
    <property type="project" value="TreeGrafter"/>
</dbReference>
<dbReference type="GO" id="GO:0004252">
    <property type="term" value="F:serine-type endopeptidase activity"/>
    <property type="evidence" value="ECO:0007669"/>
    <property type="project" value="UniProtKB-EC"/>
</dbReference>
<dbReference type="SUPFAM" id="SSF52096">
    <property type="entry name" value="ClpP/crotonase"/>
    <property type="match status" value="1"/>
</dbReference>
<evidence type="ECO:0000313" key="10">
    <source>
        <dbReference type="EMBL" id="MPL64655.1"/>
    </source>
</evidence>
<protein>
    <recommendedName>
        <fullName evidence="2">endopeptidase Clp</fullName>
        <ecNumber evidence="2">3.4.21.92</ecNumber>
    </recommendedName>
</protein>
<comment type="catalytic activity">
    <reaction evidence="7">
        <text>Hydrolysis of proteins to small peptides in the presence of ATP and magnesium. alpha-casein is the usual test substrate. In the absence of ATP, only oligopeptides shorter than five residues are hydrolyzed (such as succinyl-Leu-Tyr-|-NHMec, and Leu-Tyr-Leu-|-Tyr-Trp, in which cleavage of the -Tyr-|-Leu- and -Tyr-|-Trp bonds also occurs).</text>
        <dbReference type="EC" id="3.4.21.92"/>
    </reaction>
</comment>
<dbReference type="PANTHER" id="PTHR10381">
    <property type="entry name" value="ATP-DEPENDENT CLP PROTEASE PROTEOLYTIC SUBUNIT"/>
    <property type="match status" value="1"/>
</dbReference>
<evidence type="ECO:0000256" key="7">
    <source>
        <dbReference type="ARBA" id="ARBA00034021"/>
    </source>
</evidence>
<comment type="similarity">
    <text evidence="1">Belongs to the peptidase S14 family.</text>
</comment>
<evidence type="ECO:0000256" key="8">
    <source>
        <dbReference type="SAM" id="MobiDB-lite"/>
    </source>
</evidence>
<evidence type="ECO:0000256" key="6">
    <source>
        <dbReference type="ARBA" id="ARBA00022825"/>
    </source>
</evidence>
<name>A0A644TCL4_9ZZZZ</name>
<dbReference type="PRINTS" id="PR00127">
    <property type="entry name" value="CLPPROTEASEP"/>
</dbReference>
<proteinExistence type="inferred from homology"/>
<keyword evidence="3" id="KW-0963">Cytoplasm</keyword>
<dbReference type="GO" id="GO:0004176">
    <property type="term" value="F:ATP-dependent peptidase activity"/>
    <property type="evidence" value="ECO:0007669"/>
    <property type="project" value="InterPro"/>
</dbReference>
<dbReference type="NCBIfam" id="NF009205">
    <property type="entry name" value="PRK12553.1"/>
    <property type="match status" value="1"/>
</dbReference>
<dbReference type="InterPro" id="IPR033135">
    <property type="entry name" value="ClpP_His_AS"/>
</dbReference>
<dbReference type="Pfam" id="PF00574">
    <property type="entry name" value="CLP_protease"/>
    <property type="match status" value="1"/>
</dbReference>
<evidence type="ECO:0000256" key="5">
    <source>
        <dbReference type="ARBA" id="ARBA00022801"/>
    </source>
</evidence>
<dbReference type="GO" id="GO:0006515">
    <property type="term" value="P:protein quality control for misfolded or incompletely synthesized proteins"/>
    <property type="evidence" value="ECO:0007669"/>
    <property type="project" value="TreeGrafter"/>
</dbReference>
<feature type="region of interest" description="Disordered" evidence="8">
    <location>
        <begin position="1"/>
        <end position="24"/>
    </location>
</feature>
<comment type="caution">
    <text evidence="10">The sequence shown here is derived from an EMBL/GenBank/DDBJ whole genome shotgun (WGS) entry which is preliminary data.</text>
</comment>
<sequence length="204" mass="22636">MNPVLPSYLGEEPEEEKKTPARPEDALSERFLKTRTILLTGEVDKDLSEKVIRHLLLLESVSSDPITILVDSPGGDVYAGFSIFDMIRFVKAPVRIVGMGLIASAAALILLAVPRERRYGLPNSSYLIHQPLSGIQGVASDIEIHARELEKTKLRLNEIIAEATGQSLERVSKDTDRDYWMNAQEALAYGLIEKIIANRDELPA</sequence>
<dbReference type="InterPro" id="IPR029045">
    <property type="entry name" value="ClpP/crotonase-like_dom_sf"/>
</dbReference>